<dbReference type="SUPFAM" id="SSF56645">
    <property type="entry name" value="Acyl-CoA dehydrogenase NM domain-like"/>
    <property type="match status" value="1"/>
</dbReference>
<feature type="domain" description="Acyl-CoA dehydrogenase/oxidase C-terminal" evidence="5">
    <location>
        <begin position="191"/>
        <end position="291"/>
    </location>
</feature>
<dbReference type="SUPFAM" id="SSF47203">
    <property type="entry name" value="Acyl-CoA dehydrogenase C-terminal domain-like"/>
    <property type="match status" value="1"/>
</dbReference>
<evidence type="ECO:0000256" key="4">
    <source>
        <dbReference type="SAM" id="MobiDB-lite"/>
    </source>
</evidence>
<evidence type="ECO:0000256" key="1">
    <source>
        <dbReference type="ARBA" id="ARBA00009347"/>
    </source>
</evidence>
<dbReference type="InterPro" id="IPR009100">
    <property type="entry name" value="AcylCoA_DH/oxidase_NM_dom_sf"/>
</dbReference>
<accession>A0A9W6NZ89</accession>
<evidence type="ECO:0000259" key="5">
    <source>
        <dbReference type="Pfam" id="PF00441"/>
    </source>
</evidence>
<evidence type="ECO:0000313" key="6">
    <source>
        <dbReference type="EMBL" id="GLL14531.1"/>
    </source>
</evidence>
<sequence>MSLLSAGTGRPTPVPDAARPAERLAALLRAGGLELPPPGQGATGVRWARLAAWGRESLPLARLAEGHTDAVAILREAGAEPVPGTRYGVWAARSGGTGAELAGAAGSWVLRGRVRFCSGAPDLERALVVAAAPGGSRIVDLDLSRPGIRRHPDSWHAAGMRASDTLDVDLDDLDVTDLVGEPGFYTERPGFWWGGAGVAAVWLGGAAGIVDELRERLREKADPHQLAHLGELHAGLEAVDALLTRTADTIDADPKSAHRTAAWTARAAAERLCRTVLDLAPRVAGVAALAGGLADRLADLGMYVRQHHGERDLAALGEVVLGEAVPGEAAPRGTGPGGTGPGGTGPGGTGPGGTGPGGTGPGGTGSGGAGRAVSGEER</sequence>
<dbReference type="InterPro" id="IPR009075">
    <property type="entry name" value="AcylCo_DH/oxidase_C"/>
</dbReference>
<keyword evidence="3" id="KW-0274">FAD</keyword>
<reference evidence="6" key="2">
    <citation type="submission" date="2023-01" db="EMBL/GenBank/DDBJ databases">
        <authorList>
            <person name="Sun Q."/>
            <person name="Evtushenko L."/>
        </authorList>
    </citation>
    <scope>NUCLEOTIDE SEQUENCE</scope>
    <source>
        <strain evidence="6">VKM Ac-1069</strain>
    </source>
</reference>
<evidence type="ECO:0000313" key="7">
    <source>
        <dbReference type="Proteomes" id="UP001143463"/>
    </source>
</evidence>
<dbReference type="InterPro" id="IPR046373">
    <property type="entry name" value="Acyl-CoA_Oxase/DH_mid-dom_sf"/>
</dbReference>
<dbReference type="Proteomes" id="UP001143463">
    <property type="component" value="Unassembled WGS sequence"/>
</dbReference>
<reference evidence="6" key="1">
    <citation type="journal article" date="2014" name="Int. J. Syst. Evol. Microbiol.">
        <title>Complete genome sequence of Corynebacterium casei LMG S-19264T (=DSM 44701T), isolated from a smear-ripened cheese.</title>
        <authorList>
            <consortium name="US DOE Joint Genome Institute (JGI-PGF)"/>
            <person name="Walter F."/>
            <person name="Albersmeier A."/>
            <person name="Kalinowski J."/>
            <person name="Ruckert C."/>
        </authorList>
    </citation>
    <scope>NUCLEOTIDE SEQUENCE</scope>
    <source>
        <strain evidence="6">VKM Ac-1069</strain>
    </source>
</reference>
<organism evidence="6 7">
    <name type="scientific">Pseudonocardia halophobica</name>
    <dbReference type="NCBI Taxonomy" id="29401"/>
    <lineage>
        <taxon>Bacteria</taxon>
        <taxon>Bacillati</taxon>
        <taxon>Actinomycetota</taxon>
        <taxon>Actinomycetes</taxon>
        <taxon>Pseudonocardiales</taxon>
        <taxon>Pseudonocardiaceae</taxon>
        <taxon>Pseudonocardia</taxon>
    </lineage>
</organism>
<feature type="compositionally biased region" description="Gly residues" evidence="4">
    <location>
        <begin position="334"/>
        <end position="370"/>
    </location>
</feature>
<dbReference type="GO" id="GO:0016627">
    <property type="term" value="F:oxidoreductase activity, acting on the CH-CH group of donors"/>
    <property type="evidence" value="ECO:0007669"/>
    <property type="project" value="InterPro"/>
</dbReference>
<comment type="caution">
    <text evidence="6">The sequence shown here is derived from an EMBL/GenBank/DDBJ whole genome shotgun (WGS) entry which is preliminary data.</text>
</comment>
<gene>
    <name evidence="6" type="ORF">GCM10017577_56780</name>
</gene>
<keyword evidence="7" id="KW-1185">Reference proteome</keyword>
<feature type="region of interest" description="Disordered" evidence="4">
    <location>
        <begin position="326"/>
        <end position="378"/>
    </location>
</feature>
<evidence type="ECO:0000256" key="3">
    <source>
        <dbReference type="ARBA" id="ARBA00022827"/>
    </source>
</evidence>
<name>A0A9W6NZ89_9PSEU</name>
<dbReference type="Pfam" id="PF00441">
    <property type="entry name" value="Acyl-CoA_dh_1"/>
    <property type="match status" value="1"/>
</dbReference>
<protein>
    <submittedName>
        <fullName evidence="6">Acyl-CoA dehydrogenase</fullName>
    </submittedName>
</protein>
<proteinExistence type="inferred from homology"/>
<dbReference type="Gene3D" id="2.40.110.10">
    <property type="entry name" value="Butyryl-CoA Dehydrogenase, subunit A, domain 2"/>
    <property type="match status" value="1"/>
</dbReference>
<dbReference type="AlphaFoldDB" id="A0A9W6NZ89"/>
<dbReference type="EMBL" id="BSFQ01000033">
    <property type="protein sequence ID" value="GLL14531.1"/>
    <property type="molecule type" value="Genomic_DNA"/>
</dbReference>
<keyword evidence="2" id="KW-0285">Flavoprotein</keyword>
<dbReference type="RefSeq" id="WP_063739838.1">
    <property type="nucleotide sequence ID" value="NZ_BAAAUZ010000033.1"/>
</dbReference>
<dbReference type="InterPro" id="IPR036250">
    <property type="entry name" value="AcylCo_DH-like_C"/>
</dbReference>
<evidence type="ECO:0000256" key="2">
    <source>
        <dbReference type="ARBA" id="ARBA00022630"/>
    </source>
</evidence>
<comment type="similarity">
    <text evidence="1">Belongs to the acyl-CoA dehydrogenase family.</text>
</comment>
<dbReference type="Gene3D" id="1.20.140.10">
    <property type="entry name" value="Butyryl-CoA Dehydrogenase, subunit A, domain 3"/>
    <property type="match status" value="1"/>
</dbReference>